<dbReference type="Proteomes" id="UP001596548">
    <property type="component" value="Unassembled WGS sequence"/>
</dbReference>
<dbReference type="PANTHER" id="PTHR43261:SF1">
    <property type="entry name" value="RIBOSOME-RELEASING FACTOR 2, MITOCHONDRIAL"/>
    <property type="match status" value="1"/>
</dbReference>
<dbReference type="CDD" id="cd04168">
    <property type="entry name" value="TetM_like"/>
    <property type="match status" value="1"/>
</dbReference>
<dbReference type="InterPro" id="IPR009000">
    <property type="entry name" value="Transl_B-barrel_sf"/>
</dbReference>
<dbReference type="PROSITE" id="PS00301">
    <property type="entry name" value="G_TR_1"/>
    <property type="match status" value="1"/>
</dbReference>
<dbReference type="InterPro" id="IPR000640">
    <property type="entry name" value="EFG_V-like"/>
</dbReference>
<protein>
    <submittedName>
        <fullName evidence="6">GTP-binding protein</fullName>
    </submittedName>
</protein>
<dbReference type="Pfam" id="PF00009">
    <property type="entry name" value="GTP_EFTU"/>
    <property type="match status" value="1"/>
</dbReference>
<keyword evidence="3" id="KW-0342">GTP-binding</keyword>
<proteinExistence type="predicted"/>
<dbReference type="Pfam" id="PF14492">
    <property type="entry name" value="EFG_III"/>
    <property type="match status" value="1"/>
</dbReference>
<dbReference type="RefSeq" id="WP_378977950.1">
    <property type="nucleotide sequence ID" value="NZ_JBHTBJ010000073.1"/>
</dbReference>
<dbReference type="InterPro" id="IPR041095">
    <property type="entry name" value="EFG_II"/>
</dbReference>
<name>A0ABW2I5G1_9ACTN</name>
<reference evidence="7" key="1">
    <citation type="journal article" date="2019" name="Int. J. Syst. Evol. Microbiol.">
        <title>The Global Catalogue of Microorganisms (GCM) 10K type strain sequencing project: providing services to taxonomists for standard genome sequencing and annotation.</title>
        <authorList>
            <consortium name="The Broad Institute Genomics Platform"/>
            <consortium name="The Broad Institute Genome Sequencing Center for Infectious Disease"/>
            <person name="Wu L."/>
            <person name="Ma J."/>
        </authorList>
    </citation>
    <scope>NUCLEOTIDE SEQUENCE [LARGE SCALE GENOMIC DNA]</scope>
    <source>
        <strain evidence="7">XZYJT-10</strain>
    </source>
</reference>
<organism evidence="6 7">
    <name type="scientific">Paractinoplanes rhizophilus</name>
    <dbReference type="NCBI Taxonomy" id="1416877"/>
    <lineage>
        <taxon>Bacteria</taxon>
        <taxon>Bacillati</taxon>
        <taxon>Actinomycetota</taxon>
        <taxon>Actinomycetes</taxon>
        <taxon>Micromonosporales</taxon>
        <taxon>Micromonosporaceae</taxon>
        <taxon>Paractinoplanes</taxon>
    </lineage>
</organism>
<dbReference type="Gene3D" id="3.40.50.300">
    <property type="entry name" value="P-loop containing nucleotide triphosphate hydrolases"/>
    <property type="match status" value="1"/>
</dbReference>
<dbReference type="Pfam" id="PF03764">
    <property type="entry name" value="EFG_IV"/>
    <property type="match status" value="1"/>
</dbReference>
<dbReference type="InterPro" id="IPR014721">
    <property type="entry name" value="Ribsml_uS5_D2-typ_fold_subgr"/>
</dbReference>
<gene>
    <name evidence="6" type="ORF">ACFQS1_39305</name>
</gene>
<dbReference type="SUPFAM" id="SSF52540">
    <property type="entry name" value="P-loop containing nucleoside triphosphate hydrolases"/>
    <property type="match status" value="1"/>
</dbReference>
<comment type="caution">
    <text evidence="6">The sequence shown here is derived from an EMBL/GenBank/DDBJ whole genome shotgun (WGS) entry which is preliminary data.</text>
</comment>
<keyword evidence="7" id="KW-1185">Reference proteome</keyword>
<dbReference type="EMBL" id="JBHTBJ010000073">
    <property type="protein sequence ID" value="MFC7280043.1"/>
    <property type="molecule type" value="Genomic_DNA"/>
</dbReference>
<dbReference type="Gene3D" id="3.30.70.870">
    <property type="entry name" value="Elongation Factor G (Translational Gtpase), domain 3"/>
    <property type="match status" value="1"/>
</dbReference>
<dbReference type="PROSITE" id="PS51722">
    <property type="entry name" value="G_TR_2"/>
    <property type="match status" value="1"/>
</dbReference>
<dbReference type="InterPro" id="IPR031157">
    <property type="entry name" value="G_TR_CS"/>
</dbReference>
<feature type="domain" description="Tr-type G" evidence="5">
    <location>
        <begin position="2"/>
        <end position="252"/>
    </location>
</feature>
<keyword evidence="1" id="KW-0547">Nucleotide-binding</keyword>
<evidence type="ECO:0000256" key="4">
    <source>
        <dbReference type="SAM" id="MobiDB-lite"/>
    </source>
</evidence>
<dbReference type="Gene3D" id="3.30.230.10">
    <property type="match status" value="1"/>
</dbReference>
<accession>A0ABW2I5G1</accession>
<dbReference type="InterPro" id="IPR027417">
    <property type="entry name" value="P-loop_NTPase"/>
</dbReference>
<sequence>MSRTLNLGILAHVDAGKTTLTERLLFEAGAIAAIGRVDDGTTLTDSLALERRRGITIRSAVASLAIGDVSVNLIDTPGHPDFIAEVDRVLGVLDGAVLVVSAVEGVQPQTRVLMRALRRLRVPTLMFINKIDRGGADVDAVLRGIERRLAVRAVPVTRAVDAGTRAAAAVTPAPDELSAALIEALADNDDALLEAYVADPAAVTPARLRAALAEQTSKSIVHPVFAGSAATGTGVPELMGGLISLLPAAEPDDGGPCSGRIFKIERGAGGEKIAYVRMFSGALHVRDRVHGDADKVTGISVFERGAWVRRGAVRAGDIGKLWGLAHVRIGEPIGLRRDDAAPRHFAPPTLESRIAPDRHEQHVALRAALAQLAEQDPLINIRSEPSGELAVSLYGEVQKEVIEATLAADYGIAVTFRETTPLYVERPAGTGAAEETLGSPTNPFRAAIGLRVEPATTGFEFRLEVGFPSVPLYVYRTMDEFASSMAEYVRATLQEGLYGWAVNDCRVTMTSSDYSIADGPPARRGPLSTAADFRKLTPLVLMKALHRAGTYVCEPVSRVRIDAPAASMGSVLALLGRHGAAVRAQVARGADIGIEAELPAGEVQALQRGLPAATNGDGVIESAFAGYQPVRGEPPVRRRTTPDPLNRPEYLAAMSGQTLPPH</sequence>
<dbReference type="Gene3D" id="2.40.30.10">
    <property type="entry name" value="Translation factors"/>
    <property type="match status" value="1"/>
</dbReference>
<evidence type="ECO:0000256" key="3">
    <source>
        <dbReference type="ARBA" id="ARBA00023134"/>
    </source>
</evidence>
<dbReference type="PANTHER" id="PTHR43261">
    <property type="entry name" value="TRANSLATION ELONGATION FACTOR G-RELATED"/>
    <property type="match status" value="1"/>
</dbReference>
<evidence type="ECO:0000313" key="6">
    <source>
        <dbReference type="EMBL" id="MFC7280043.1"/>
    </source>
</evidence>
<dbReference type="InterPro" id="IPR035647">
    <property type="entry name" value="EFG_III/V"/>
</dbReference>
<dbReference type="InterPro" id="IPR005225">
    <property type="entry name" value="Small_GTP-bd"/>
</dbReference>
<dbReference type="PRINTS" id="PR01037">
    <property type="entry name" value="TCRTETOQM"/>
</dbReference>
<dbReference type="InterPro" id="IPR005517">
    <property type="entry name" value="Transl_elong_EFG/EF2_IV"/>
</dbReference>
<dbReference type="InterPro" id="IPR000795">
    <property type="entry name" value="T_Tr_GTP-bd_dom"/>
</dbReference>
<dbReference type="SUPFAM" id="SSF54980">
    <property type="entry name" value="EF-G C-terminal domain-like"/>
    <property type="match status" value="2"/>
</dbReference>
<evidence type="ECO:0000313" key="7">
    <source>
        <dbReference type="Proteomes" id="UP001596548"/>
    </source>
</evidence>
<dbReference type="Pfam" id="PF00679">
    <property type="entry name" value="EFG_C"/>
    <property type="match status" value="1"/>
</dbReference>
<dbReference type="PRINTS" id="PR00315">
    <property type="entry name" value="ELONGATNFCT"/>
</dbReference>
<dbReference type="SUPFAM" id="SSF50447">
    <property type="entry name" value="Translation proteins"/>
    <property type="match status" value="1"/>
</dbReference>
<evidence type="ECO:0000256" key="1">
    <source>
        <dbReference type="ARBA" id="ARBA00022741"/>
    </source>
</evidence>
<evidence type="ECO:0000256" key="2">
    <source>
        <dbReference type="ARBA" id="ARBA00022917"/>
    </source>
</evidence>
<keyword evidence="2" id="KW-0648">Protein biosynthesis</keyword>
<dbReference type="NCBIfam" id="TIGR00231">
    <property type="entry name" value="small_GTP"/>
    <property type="match status" value="1"/>
</dbReference>
<feature type="region of interest" description="Disordered" evidence="4">
    <location>
        <begin position="630"/>
        <end position="662"/>
    </location>
</feature>
<evidence type="ECO:0000259" key="5">
    <source>
        <dbReference type="PROSITE" id="PS51722"/>
    </source>
</evidence>